<evidence type="ECO:0000313" key="8">
    <source>
        <dbReference type="EMBL" id="CUP68053.1"/>
    </source>
</evidence>
<evidence type="ECO:0000313" key="9">
    <source>
        <dbReference type="Proteomes" id="UP000095712"/>
    </source>
</evidence>
<dbReference type="InterPro" id="IPR036162">
    <property type="entry name" value="Resolvase-like_N_sf"/>
</dbReference>
<dbReference type="InterPro" id="IPR006118">
    <property type="entry name" value="Recombinase_CS"/>
</dbReference>
<dbReference type="GO" id="GO:0000150">
    <property type="term" value="F:DNA strand exchange activity"/>
    <property type="evidence" value="ECO:0007669"/>
    <property type="project" value="InterPro"/>
</dbReference>
<feature type="active site" description="O-(5'-phospho-DNA)-serine intermediate" evidence="4">
    <location>
        <position position="73"/>
    </location>
</feature>
<evidence type="ECO:0000256" key="4">
    <source>
        <dbReference type="PROSITE-ProRule" id="PRU10137"/>
    </source>
</evidence>
<dbReference type="NCBIfam" id="NF033518">
    <property type="entry name" value="transpos_IS607"/>
    <property type="match status" value="1"/>
</dbReference>
<dbReference type="GO" id="GO:0006355">
    <property type="term" value="P:regulation of DNA-templated transcription"/>
    <property type="evidence" value="ECO:0007669"/>
    <property type="project" value="InterPro"/>
</dbReference>
<dbReference type="Pfam" id="PF00376">
    <property type="entry name" value="MerR"/>
    <property type="match status" value="1"/>
</dbReference>
<keyword evidence="5" id="KW-0472">Membrane</keyword>
<keyword evidence="5" id="KW-0812">Transmembrane</keyword>
<dbReference type="GO" id="GO:0015074">
    <property type="term" value="P:DNA integration"/>
    <property type="evidence" value="ECO:0007669"/>
    <property type="project" value="UniProtKB-KW"/>
</dbReference>
<dbReference type="InterPro" id="IPR009061">
    <property type="entry name" value="DNA-bd_dom_put_sf"/>
</dbReference>
<dbReference type="PROSITE" id="PS51736">
    <property type="entry name" value="RECOMBINASES_3"/>
    <property type="match status" value="1"/>
</dbReference>
<dbReference type="CDD" id="cd04762">
    <property type="entry name" value="HTH_MerR-trunc"/>
    <property type="match status" value="1"/>
</dbReference>
<dbReference type="Pfam" id="PF00239">
    <property type="entry name" value="Resolvase"/>
    <property type="match status" value="1"/>
</dbReference>
<keyword evidence="1" id="KW-0229">DNA integration</keyword>
<dbReference type="InterPro" id="IPR051491">
    <property type="entry name" value="Recombinase/Transposase-rel"/>
</dbReference>
<dbReference type="Proteomes" id="UP000095712">
    <property type="component" value="Unassembled WGS sequence"/>
</dbReference>
<dbReference type="AlphaFoldDB" id="A0A174Q474"/>
<dbReference type="PROSITE" id="PS50937">
    <property type="entry name" value="HTH_MERR_2"/>
    <property type="match status" value="1"/>
</dbReference>
<feature type="domain" description="HTH merR-type" evidence="6">
    <location>
        <begin position="8"/>
        <end position="50"/>
    </location>
</feature>
<dbReference type="SUPFAM" id="SSF46955">
    <property type="entry name" value="Putative DNA-binding domain"/>
    <property type="match status" value="1"/>
</dbReference>
<protein>
    <submittedName>
        <fullName evidence="8">MerR family regulatory protein</fullName>
    </submittedName>
</protein>
<feature type="transmembrane region" description="Helical" evidence="5">
    <location>
        <begin position="117"/>
        <end position="133"/>
    </location>
</feature>
<gene>
    <name evidence="8" type="ORF">ERS852523_02435</name>
</gene>
<dbReference type="InterPro" id="IPR006119">
    <property type="entry name" value="Resolv_N"/>
</dbReference>
<feature type="domain" description="Resolvase/invertase-type recombinase catalytic" evidence="7">
    <location>
        <begin position="65"/>
        <end position="136"/>
    </location>
</feature>
<accession>A0A174Q474</accession>
<keyword evidence="3" id="KW-0233">DNA recombination</keyword>
<evidence type="ECO:0000259" key="7">
    <source>
        <dbReference type="PROSITE" id="PS51736"/>
    </source>
</evidence>
<evidence type="ECO:0000256" key="5">
    <source>
        <dbReference type="SAM" id="Phobius"/>
    </source>
</evidence>
<reference evidence="8 9" key="1">
    <citation type="submission" date="2015-09" db="EMBL/GenBank/DDBJ databases">
        <authorList>
            <consortium name="Pathogen Informatics"/>
        </authorList>
    </citation>
    <scope>NUCLEOTIDE SEQUENCE [LARGE SCALE GENOMIC DNA]</scope>
    <source>
        <strain evidence="8 9">2789STDY5834911</strain>
    </source>
</reference>
<dbReference type="EMBL" id="CZAW01000025">
    <property type="protein sequence ID" value="CUP68053.1"/>
    <property type="molecule type" value="Genomic_DNA"/>
</dbReference>
<organism evidence="8 9">
    <name type="scientific">Blautia wexlerae</name>
    <dbReference type="NCBI Taxonomy" id="418240"/>
    <lineage>
        <taxon>Bacteria</taxon>
        <taxon>Bacillati</taxon>
        <taxon>Bacillota</taxon>
        <taxon>Clostridia</taxon>
        <taxon>Lachnospirales</taxon>
        <taxon>Lachnospiraceae</taxon>
        <taxon>Blautia</taxon>
    </lineage>
</organism>
<proteinExistence type="predicted"/>
<evidence type="ECO:0000256" key="1">
    <source>
        <dbReference type="ARBA" id="ARBA00022908"/>
    </source>
</evidence>
<dbReference type="PANTHER" id="PTHR36172:SF1">
    <property type="entry name" value="RESOLVASE-RELATED"/>
    <property type="match status" value="1"/>
</dbReference>
<keyword evidence="2" id="KW-0238">DNA-binding</keyword>
<dbReference type="Gene3D" id="1.10.1660.10">
    <property type="match status" value="1"/>
</dbReference>
<dbReference type="InterPro" id="IPR000551">
    <property type="entry name" value="MerR-type_HTH_dom"/>
</dbReference>
<evidence type="ECO:0000259" key="6">
    <source>
        <dbReference type="PROSITE" id="PS50937"/>
    </source>
</evidence>
<dbReference type="Gene3D" id="3.40.50.1390">
    <property type="entry name" value="Resolvase, N-terminal catalytic domain"/>
    <property type="match status" value="1"/>
</dbReference>
<evidence type="ECO:0000256" key="2">
    <source>
        <dbReference type="ARBA" id="ARBA00023125"/>
    </source>
</evidence>
<dbReference type="InterPro" id="IPR048046">
    <property type="entry name" value="Transpos_IS607"/>
</dbReference>
<keyword evidence="5" id="KW-1133">Transmembrane helix</keyword>
<evidence type="ECO:0000256" key="3">
    <source>
        <dbReference type="ARBA" id="ARBA00023172"/>
    </source>
</evidence>
<dbReference type="PROSITE" id="PS00397">
    <property type="entry name" value="RECOMBINASES_1"/>
    <property type="match status" value="1"/>
</dbReference>
<sequence>MNTSNITNYKTKDFAELLGVSVKTLQRWDREGTLKANRTPTDRRYYTYNQYLQFKGIDTENDTRQIVIYARVSTRDQKDDLQDQVSFLRQFCNARGVIVDQCIEEYGSGLNYNRKKNLYRILYLYFMFFLQIVRTS</sequence>
<name>A0A174Q474_9FIRM</name>
<dbReference type="PANTHER" id="PTHR36172">
    <property type="match status" value="1"/>
</dbReference>
<dbReference type="GO" id="GO:0003677">
    <property type="term" value="F:DNA binding"/>
    <property type="evidence" value="ECO:0007669"/>
    <property type="project" value="UniProtKB-KW"/>
</dbReference>